<feature type="transmembrane region" description="Helical" evidence="1">
    <location>
        <begin position="44"/>
        <end position="66"/>
    </location>
</feature>
<accession>A0A4Q7U7M4</accession>
<dbReference type="EMBL" id="SHKL01000002">
    <property type="protein sequence ID" value="RZT75477.1"/>
    <property type="molecule type" value="Genomic_DNA"/>
</dbReference>
<sequence>MSVSHLVLEAQSWLLQQPPGGNGIPNPGAEAPPGSEAIGRVVGYMRWVAGISVLGLFFGGIVAATAGRLWDHHGSGRLGARMIVGSLALALLFGLGYTLVSQFAGSTA</sequence>
<keyword evidence="1" id="KW-1133">Transmembrane helix</keyword>
<protein>
    <submittedName>
        <fullName evidence="2">Uncharacterized protein</fullName>
    </submittedName>
</protein>
<name>A0A4Q7U7M4_PSEST</name>
<evidence type="ECO:0000256" key="1">
    <source>
        <dbReference type="SAM" id="Phobius"/>
    </source>
</evidence>
<dbReference type="AlphaFoldDB" id="A0A4Q7U7M4"/>
<dbReference type="OrthoDB" id="5194488at2"/>
<gene>
    <name evidence="2" type="ORF">EV383_6217</name>
</gene>
<dbReference type="RefSeq" id="WP_130295351.1">
    <property type="nucleotide sequence ID" value="NZ_SHKL01000002.1"/>
</dbReference>
<proteinExistence type="predicted"/>
<reference evidence="2 3" key="1">
    <citation type="submission" date="2019-02" db="EMBL/GenBank/DDBJ databases">
        <title>Sequencing the genomes of 1000 actinobacteria strains.</title>
        <authorList>
            <person name="Klenk H.-P."/>
        </authorList>
    </citation>
    <scope>NUCLEOTIDE SEQUENCE [LARGE SCALE GENOMIC DNA]</scope>
    <source>
        <strain evidence="2 3">DSM 45779</strain>
    </source>
</reference>
<keyword evidence="3" id="KW-1185">Reference proteome</keyword>
<keyword evidence="1" id="KW-0472">Membrane</keyword>
<keyword evidence="1" id="KW-0812">Transmembrane</keyword>
<organism evidence="2 3">
    <name type="scientific">Pseudonocardia sediminis</name>
    <dbReference type="NCBI Taxonomy" id="1397368"/>
    <lineage>
        <taxon>Bacteria</taxon>
        <taxon>Bacillati</taxon>
        <taxon>Actinomycetota</taxon>
        <taxon>Actinomycetes</taxon>
        <taxon>Pseudonocardiales</taxon>
        <taxon>Pseudonocardiaceae</taxon>
        <taxon>Pseudonocardia</taxon>
    </lineage>
</organism>
<dbReference type="Proteomes" id="UP000291591">
    <property type="component" value="Unassembled WGS sequence"/>
</dbReference>
<evidence type="ECO:0000313" key="2">
    <source>
        <dbReference type="EMBL" id="RZT75477.1"/>
    </source>
</evidence>
<comment type="caution">
    <text evidence="2">The sequence shown here is derived from an EMBL/GenBank/DDBJ whole genome shotgun (WGS) entry which is preliminary data.</text>
</comment>
<feature type="transmembrane region" description="Helical" evidence="1">
    <location>
        <begin position="78"/>
        <end position="100"/>
    </location>
</feature>
<evidence type="ECO:0000313" key="3">
    <source>
        <dbReference type="Proteomes" id="UP000291591"/>
    </source>
</evidence>